<sequence length="15" mass="1990">RNKFIFLQYFKLIFL</sequence>
<organism evidence="1">
    <name type="scientific">Strongyloides stercoralis</name>
    <name type="common">Threadworm</name>
    <dbReference type="NCBI Taxonomy" id="6248"/>
    <lineage>
        <taxon>Eukaryota</taxon>
        <taxon>Metazoa</taxon>
        <taxon>Ecdysozoa</taxon>
        <taxon>Nematoda</taxon>
        <taxon>Chromadorea</taxon>
        <taxon>Rhabditida</taxon>
        <taxon>Tylenchina</taxon>
        <taxon>Panagrolaimomorpha</taxon>
        <taxon>Strongyloidoidea</taxon>
        <taxon>Strongyloididae</taxon>
        <taxon>Strongyloides</taxon>
    </lineage>
</organism>
<protein>
    <submittedName>
        <fullName evidence="1">Uncharacterized protein</fullName>
    </submittedName>
</protein>
<evidence type="ECO:0000313" key="1">
    <source>
        <dbReference type="WBParaSite" id="SSTP_0000987300.1"/>
    </source>
</evidence>
<name>A0A0K0EK79_STRER</name>
<dbReference type="WBParaSite" id="SSTP_0000987300.1">
    <property type="protein sequence ID" value="SSTP_0000987300.1"/>
    <property type="gene ID" value="SSTP_0000987300"/>
</dbReference>
<reference evidence="1" key="1">
    <citation type="submission" date="2015-08" db="UniProtKB">
        <authorList>
            <consortium name="WormBaseParasite"/>
        </authorList>
    </citation>
    <scope>IDENTIFICATION</scope>
</reference>
<accession>A0A0K0EK79</accession>
<proteinExistence type="predicted"/>